<feature type="domain" description="Pre-mRNA-splicing factor Syf1/CRNKL1-like C-terminal HAT-repeats" evidence="10">
    <location>
        <begin position="217"/>
        <end position="311"/>
    </location>
</feature>
<dbReference type="Proteomes" id="UP000241890">
    <property type="component" value="Unassembled WGS sequence"/>
</dbReference>
<dbReference type="Pfam" id="PF23231">
    <property type="entry name" value="HAT_Syf1_CNRKL1_C"/>
    <property type="match status" value="2"/>
</dbReference>
<feature type="repeat" description="TPR" evidence="9">
    <location>
        <begin position="245"/>
        <end position="278"/>
    </location>
</feature>
<sequence>MEERQVKNRAPAQVQVTAEQLVRAAREHLVDDEKKLRELRVSTRIHDEEELRMLQAEKRRAFEDALRHSMVNLSHFTRYAKWEESQMNYRHARSVLERAVEGHNRDPKLWIFYADFEIRNGFVNFARNVLGRAVSHLPRMNQLWTKYVLLEESLREIDLARLVFERWMKWEPDVEAWSAYANFEMRHGEVAKARDVMERTCGCHPLAKTYIRYSRWEERNAQLALARRVLERAFEELDPAESKRPSLFLAFAQFEERCKEFERARAIYKQALELLPKSESRQVYEAYAAFERQHGDSDAIEAVLVEKRREQYEAAVKSKPYAYDVWFDWTRMEQAQAVAEAHALAARSFLTDQDKAFARKRLGAARDRVRATFDRAVASVPPSQSDKRMWKRYIYLWINFAIFEEMHMEDLARARAVYRRCLDCIPHKIFTFSKIWILAAQLEIRDKDLTAARKLLGEAIGRCPRDKIFKMYLNLELQLGNVDRCRSIYEKYLEFAPQNCLVWERYAALEHSVGETRRSRAIFELAINQPVLDMPETLWKRYIDFEIKIDTTKSRANARKLYERLLERTDHVKVWISFAKFEAFHNRADPQAGRNVFQRAYDKLKARQADAPDDIDIKEDRALLLRSWLDTERKLGDAAMVAKVQAMQPRQLKRRREMDDNGGVEEYIDYVFPDDPQKGLALLQKARAWMQSKRQKTDDANEIDLDDV</sequence>
<evidence type="ECO:0000256" key="1">
    <source>
        <dbReference type="ARBA" id="ARBA00004123"/>
    </source>
</evidence>
<evidence type="ECO:0000256" key="8">
    <source>
        <dbReference type="ARBA" id="ARBA00037040"/>
    </source>
</evidence>
<evidence type="ECO:0000256" key="7">
    <source>
        <dbReference type="ARBA" id="ARBA00023242"/>
    </source>
</evidence>
<dbReference type="InterPro" id="IPR003107">
    <property type="entry name" value="HAT"/>
</dbReference>
<evidence type="ECO:0000256" key="9">
    <source>
        <dbReference type="PROSITE-ProRule" id="PRU00339"/>
    </source>
</evidence>
<dbReference type="InterPro" id="IPR055433">
    <property type="entry name" value="HAT_Syf1-like_N"/>
</dbReference>
<dbReference type="PANTHER" id="PTHR11246">
    <property type="entry name" value="PRE-MRNA SPLICING FACTOR"/>
    <property type="match status" value="1"/>
</dbReference>
<feature type="domain" description="Pre-mRNA-splicing factor Syf1/CRNKL1-like C-terminal HAT-repeats" evidence="10">
    <location>
        <begin position="467"/>
        <end position="549"/>
    </location>
</feature>
<dbReference type="FunCoup" id="A0A2R5GAY3">
    <property type="interactions" value="339"/>
</dbReference>
<dbReference type="EMBL" id="BEYU01000040">
    <property type="protein sequence ID" value="GBG28176.1"/>
    <property type="molecule type" value="Genomic_DNA"/>
</dbReference>
<evidence type="ECO:0000256" key="3">
    <source>
        <dbReference type="ARBA" id="ARBA00022664"/>
    </source>
</evidence>
<keyword evidence="3" id="KW-0507">mRNA processing</keyword>
<dbReference type="GO" id="GO:0000974">
    <property type="term" value="C:Prp19 complex"/>
    <property type="evidence" value="ECO:0007669"/>
    <property type="project" value="TreeGrafter"/>
</dbReference>
<feature type="domain" description="Pre-mRNA-splicing factor Syf1-like N-terminal HAT-repeats" evidence="11">
    <location>
        <begin position="61"/>
        <end position="205"/>
    </location>
</feature>
<dbReference type="InParanoid" id="A0A2R5GAY3"/>
<dbReference type="SMART" id="SM00386">
    <property type="entry name" value="HAT"/>
    <property type="match status" value="14"/>
</dbReference>
<keyword evidence="5" id="KW-0677">Repeat</keyword>
<evidence type="ECO:0000256" key="6">
    <source>
        <dbReference type="ARBA" id="ARBA00023187"/>
    </source>
</evidence>
<dbReference type="InterPro" id="IPR045075">
    <property type="entry name" value="Syf1-like"/>
</dbReference>
<evidence type="ECO:0000259" key="11">
    <source>
        <dbReference type="Pfam" id="PF23233"/>
    </source>
</evidence>
<keyword evidence="13" id="KW-1185">Reference proteome</keyword>
<dbReference type="PROSITE" id="PS50005">
    <property type="entry name" value="TPR"/>
    <property type="match status" value="1"/>
</dbReference>
<dbReference type="PANTHER" id="PTHR11246:SF3">
    <property type="entry name" value="CROOKED NECK-LIKE PROTEIN 1"/>
    <property type="match status" value="1"/>
</dbReference>
<evidence type="ECO:0000256" key="4">
    <source>
        <dbReference type="ARBA" id="ARBA00022728"/>
    </source>
</evidence>
<evidence type="ECO:0000256" key="2">
    <source>
        <dbReference type="ARBA" id="ARBA00008644"/>
    </source>
</evidence>
<comment type="caution">
    <text evidence="12">The sequence shown here is derived from an EMBL/GenBank/DDBJ whole genome shotgun (WGS) entry which is preliminary data.</text>
</comment>
<evidence type="ECO:0000313" key="12">
    <source>
        <dbReference type="EMBL" id="GBG28176.1"/>
    </source>
</evidence>
<dbReference type="InterPro" id="IPR019734">
    <property type="entry name" value="TPR_rpt"/>
</dbReference>
<keyword evidence="6" id="KW-0508">mRNA splicing</keyword>
<dbReference type="InterPro" id="IPR055430">
    <property type="entry name" value="HAT_Syf1_CNRKL1_C"/>
</dbReference>
<dbReference type="GO" id="GO:0071011">
    <property type="term" value="C:precatalytic spliceosome"/>
    <property type="evidence" value="ECO:0007669"/>
    <property type="project" value="TreeGrafter"/>
</dbReference>
<proteinExistence type="inferred from homology"/>
<name>A0A2R5GAY3_9STRA</name>
<comment type="subcellular location">
    <subcellularLocation>
        <location evidence="1">Nucleus</location>
    </subcellularLocation>
</comment>
<comment type="similarity">
    <text evidence="2">Belongs to the crooked-neck family.</text>
</comment>
<dbReference type="GO" id="GO:0071014">
    <property type="term" value="C:post-mRNA release spliceosomal complex"/>
    <property type="evidence" value="ECO:0007669"/>
    <property type="project" value="TreeGrafter"/>
</dbReference>
<evidence type="ECO:0000313" key="13">
    <source>
        <dbReference type="Proteomes" id="UP000241890"/>
    </source>
</evidence>
<dbReference type="InterPro" id="IPR011990">
    <property type="entry name" value="TPR-like_helical_dom_sf"/>
</dbReference>
<protein>
    <submittedName>
        <fullName evidence="12">Pre-mRNA-splicing factor clf1</fullName>
    </submittedName>
</protein>
<dbReference type="GO" id="GO:0000245">
    <property type="term" value="P:spliceosomal complex assembly"/>
    <property type="evidence" value="ECO:0007669"/>
    <property type="project" value="TreeGrafter"/>
</dbReference>
<dbReference type="AlphaFoldDB" id="A0A2R5GAY3"/>
<keyword evidence="4" id="KW-0747">Spliceosome</keyword>
<accession>A0A2R5GAY3</accession>
<dbReference type="Pfam" id="PF23233">
    <property type="entry name" value="HAT_Syf1_CNRKL1_N"/>
    <property type="match status" value="1"/>
</dbReference>
<keyword evidence="7" id="KW-0539">Nucleus</keyword>
<dbReference type="SUPFAM" id="SSF48452">
    <property type="entry name" value="TPR-like"/>
    <property type="match status" value="2"/>
</dbReference>
<evidence type="ECO:0000259" key="10">
    <source>
        <dbReference type="Pfam" id="PF23231"/>
    </source>
</evidence>
<dbReference type="OrthoDB" id="541719at2759"/>
<evidence type="ECO:0000256" key="5">
    <source>
        <dbReference type="ARBA" id="ARBA00022737"/>
    </source>
</evidence>
<comment type="function">
    <text evidence="8">Involved in pre-mRNA splicing and cell cycle progression. Required for the spliceosome assembly and initiation of the DNA replication.</text>
</comment>
<dbReference type="Gene3D" id="1.25.40.10">
    <property type="entry name" value="Tetratricopeptide repeat domain"/>
    <property type="match status" value="3"/>
</dbReference>
<reference evidence="12 13" key="1">
    <citation type="submission" date="2017-12" db="EMBL/GenBank/DDBJ databases">
        <title>Sequencing, de novo assembly and annotation of complete genome of a new Thraustochytrid species, strain FCC1311.</title>
        <authorList>
            <person name="Sedici K."/>
            <person name="Godart F."/>
            <person name="Aiese Cigliano R."/>
            <person name="Sanseverino W."/>
            <person name="Barakat M."/>
            <person name="Ortet P."/>
            <person name="Marechal E."/>
            <person name="Cagnac O."/>
            <person name="Amato A."/>
        </authorList>
    </citation>
    <scope>NUCLEOTIDE SEQUENCE [LARGE SCALE GENOMIC DNA]</scope>
</reference>
<organism evidence="12 13">
    <name type="scientific">Hondaea fermentalgiana</name>
    <dbReference type="NCBI Taxonomy" id="2315210"/>
    <lineage>
        <taxon>Eukaryota</taxon>
        <taxon>Sar</taxon>
        <taxon>Stramenopiles</taxon>
        <taxon>Bigyra</taxon>
        <taxon>Labyrinthulomycetes</taxon>
        <taxon>Thraustochytrida</taxon>
        <taxon>Thraustochytriidae</taxon>
        <taxon>Hondaea</taxon>
    </lineage>
</organism>
<gene>
    <name evidence="12" type="ORF">FCC1311_043992</name>
</gene>
<dbReference type="GO" id="GO:0071007">
    <property type="term" value="C:U2-type catalytic step 2 spliceosome"/>
    <property type="evidence" value="ECO:0007669"/>
    <property type="project" value="TreeGrafter"/>
</dbReference>
<keyword evidence="9" id="KW-0802">TPR repeat</keyword>